<proteinExistence type="predicted"/>
<organism evidence="1 2">
    <name type="scientific">Amycolatopsis rubida</name>
    <dbReference type="NCBI Taxonomy" id="112413"/>
    <lineage>
        <taxon>Bacteria</taxon>
        <taxon>Bacillati</taxon>
        <taxon>Actinomycetota</taxon>
        <taxon>Actinomycetes</taxon>
        <taxon>Pseudonocardiales</taxon>
        <taxon>Pseudonocardiaceae</taxon>
        <taxon>Amycolatopsis</taxon>
    </lineage>
</organism>
<comment type="caution">
    <text evidence="1">The sequence shown here is derived from an EMBL/GenBank/DDBJ whole genome shotgun (WGS) entry which is preliminary data.</text>
</comment>
<dbReference type="RefSeq" id="WP_157904950.1">
    <property type="nucleotide sequence ID" value="NZ_JAAGNC010000222.1"/>
</dbReference>
<dbReference type="Proteomes" id="UP000470404">
    <property type="component" value="Unassembled WGS sequence"/>
</dbReference>
<keyword evidence="2" id="KW-1185">Reference proteome</keyword>
<protein>
    <submittedName>
        <fullName evidence="1">Uncharacterized protein</fullName>
    </submittedName>
</protein>
<reference evidence="1 2" key="1">
    <citation type="submission" date="2020-01" db="EMBL/GenBank/DDBJ databases">
        <title>Insect and environment-associated Actinomycetes.</title>
        <authorList>
            <person name="Currrie C."/>
            <person name="Chevrette M."/>
            <person name="Carlson C."/>
            <person name="Stubbendieck R."/>
            <person name="Wendt-Pienkowski E."/>
        </authorList>
    </citation>
    <scope>NUCLEOTIDE SEQUENCE [LARGE SCALE GENOMIC DNA]</scope>
    <source>
        <strain evidence="1 2">SID8386</strain>
    </source>
</reference>
<dbReference type="EMBL" id="JAAGNC010000222">
    <property type="protein sequence ID" value="NEC62919.1"/>
    <property type="molecule type" value="Genomic_DNA"/>
</dbReference>
<accession>A0ABX0C6I3</accession>
<gene>
    <name evidence="1" type="ORF">G3I59_46855</name>
</gene>
<sequence length="46" mass="5002">MLLQMLDFAGGATEVLSQPIRLRFEAQDGLREHISGFSPTRARAGG</sequence>
<name>A0ABX0C6I3_9PSEU</name>
<evidence type="ECO:0000313" key="2">
    <source>
        <dbReference type="Proteomes" id="UP000470404"/>
    </source>
</evidence>
<evidence type="ECO:0000313" key="1">
    <source>
        <dbReference type="EMBL" id="NEC62919.1"/>
    </source>
</evidence>